<gene>
    <name evidence="1" type="ORF">D7322_23915</name>
</gene>
<evidence type="ECO:0000313" key="1">
    <source>
        <dbReference type="EMBL" id="RKO69030.1"/>
    </source>
</evidence>
<dbReference type="AlphaFoldDB" id="A0A420VRQ3"/>
<organism evidence="1 2">
    <name type="scientific">Sphingobacterium puteale</name>
    <dbReference type="NCBI Taxonomy" id="2420510"/>
    <lineage>
        <taxon>Bacteria</taxon>
        <taxon>Pseudomonadati</taxon>
        <taxon>Bacteroidota</taxon>
        <taxon>Sphingobacteriia</taxon>
        <taxon>Sphingobacteriales</taxon>
        <taxon>Sphingobacteriaceae</taxon>
        <taxon>Sphingobacterium</taxon>
    </lineage>
</organism>
<proteinExistence type="predicted"/>
<sequence>MILKKITPAFHAVKPDNPVLMDYTSSSNKKLVLFFAGWGMDEQPFLGYGRPDRDLIIAYDYHSLALDESLLGGYKEIWVFAWSMGVWAATQVLPELKSRNYPIRTCTAINGTAFPIDDKKGIPSQVFKSTLATLSERTLDKFRLRMCGSRNLLQQFLARAPKRDIESLRKELIAIEEQVGASSDMAFHWAQAYIGTEDRIFSPENQQRAWNHTPHRFFDAGHYPPKIVQALLQQV</sequence>
<comment type="caution">
    <text evidence="1">The sequence shown here is derived from an EMBL/GenBank/DDBJ whole genome shotgun (WGS) entry which is preliminary data.</text>
</comment>
<dbReference type="Proteomes" id="UP000282423">
    <property type="component" value="Unassembled WGS sequence"/>
</dbReference>
<dbReference type="Gene3D" id="3.40.50.1820">
    <property type="entry name" value="alpha/beta hydrolase"/>
    <property type="match status" value="1"/>
</dbReference>
<reference evidence="1 2" key="1">
    <citation type="submission" date="2018-10" db="EMBL/GenBank/DDBJ databases">
        <title>Sphingobacterium sp. M05W1-28.</title>
        <authorList>
            <person name="Cai H."/>
        </authorList>
    </citation>
    <scope>NUCLEOTIDE SEQUENCE [LARGE SCALE GENOMIC DNA]</scope>
    <source>
        <strain evidence="1 2">M05W1-28</strain>
    </source>
</reference>
<dbReference type="InterPro" id="IPR007398">
    <property type="entry name" value="BioG"/>
</dbReference>
<evidence type="ECO:0000313" key="2">
    <source>
        <dbReference type="Proteomes" id="UP000282423"/>
    </source>
</evidence>
<dbReference type="SUPFAM" id="SSF53474">
    <property type="entry name" value="alpha/beta-Hydrolases"/>
    <property type="match status" value="1"/>
</dbReference>
<dbReference type="EMBL" id="RBWS01000023">
    <property type="protein sequence ID" value="RKO69030.1"/>
    <property type="molecule type" value="Genomic_DNA"/>
</dbReference>
<dbReference type="Pfam" id="PF04301">
    <property type="entry name" value="BioG"/>
    <property type="match status" value="1"/>
</dbReference>
<dbReference type="OrthoDB" id="7688089at2"/>
<dbReference type="InterPro" id="IPR029058">
    <property type="entry name" value="AB_hydrolase_fold"/>
</dbReference>
<name>A0A420VRQ3_9SPHI</name>
<protein>
    <submittedName>
        <fullName evidence="1">DUF452 family protein</fullName>
    </submittedName>
</protein>
<dbReference type="RefSeq" id="WP_121126716.1">
    <property type="nucleotide sequence ID" value="NZ_RBWS01000023.1"/>
</dbReference>
<keyword evidence="2" id="KW-1185">Reference proteome</keyword>
<accession>A0A420VRQ3</accession>